<dbReference type="AlphaFoldDB" id="A0A6D2J2P2"/>
<dbReference type="OrthoDB" id="1001247at2759"/>
<evidence type="ECO:0000256" key="4">
    <source>
        <dbReference type="ARBA" id="ARBA00023163"/>
    </source>
</evidence>
<feature type="domain" description="MBD" evidence="6">
    <location>
        <begin position="68"/>
        <end position="133"/>
    </location>
</feature>
<dbReference type="InterPro" id="IPR001739">
    <property type="entry name" value="Methyl_CpG_DNA-bd"/>
</dbReference>
<evidence type="ECO:0000313" key="7">
    <source>
        <dbReference type="EMBL" id="CAA7031467.1"/>
    </source>
</evidence>
<comment type="caution">
    <text evidence="7">The sequence shown here is derived from an EMBL/GenBank/DDBJ whole genome shotgun (WGS) entry which is preliminary data.</text>
</comment>
<evidence type="ECO:0000256" key="1">
    <source>
        <dbReference type="ARBA" id="ARBA00004123"/>
    </source>
</evidence>
<sequence>MERAQGSCSNFVEELLRRRQLRASQEQIAGYQHSVNQLSPEGKRTHMIINSTRKRMLNTKIGTYCTVYDNTAAPYTWLRPGWLVEERCMIHSGRLYRYYYDPAGQMYNTRQEVDQIIADLEATNRVVIVIDDD</sequence>
<keyword evidence="5" id="KW-0539">Nucleus</keyword>
<dbReference type="PROSITE" id="PS50982">
    <property type="entry name" value="MBD"/>
    <property type="match status" value="1"/>
</dbReference>
<reference evidence="7" key="1">
    <citation type="submission" date="2020-01" db="EMBL/GenBank/DDBJ databases">
        <authorList>
            <person name="Mishra B."/>
        </authorList>
    </citation>
    <scope>NUCLEOTIDE SEQUENCE [LARGE SCALE GENOMIC DNA]</scope>
</reference>
<dbReference type="SUPFAM" id="SSF54171">
    <property type="entry name" value="DNA-binding domain"/>
    <property type="match status" value="1"/>
</dbReference>
<dbReference type="EMBL" id="CACVBM020001107">
    <property type="protein sequence ID" value="CAA7031467.1"/>
    <property type="molecule type" value="Genomic_DNA"/>
</dbReference>
<keyword evidence="2" id="KW-0805">Transcription regulation</keyword>
<dbReference type="Proteomes" id="UP000467841">
    <property type="component" value="Unassembled WGS sequence"/>
</dbReference>
<dbReference type="InterPro" id="IPR016177">
    <property type="entry name" value="DNA-bd_dom_sf"/>
</dbReference>
<keyword evidence="8" id="KW-1185">Reference proteome</keyword>
<keyword evidence="3" id="KW-0238">DNA-binding</keyword>
<gene>
    <name evidence="7" type="ORF">MERR_LOCUS18702</name>
</gene>
<comment type="subcellular location">
    <subcellularLocation>
        <location evidence="1">Nucleus</location>
    </subcellularLocation>
</comment>
<keyword evidence="4" id="KW-0804">Transcription</keyword>
<proteinExistence type="predicted"/>
<evidence type="ECO:0000256" key="5">
    <source>
        <dbReference type="ARBA" id="ARBA00023242"/>
    </source>
</evidence>
<organism evidence="7 8">
    <name type="scientific">Microthlaspi erraticum</name>
    <dbReference type="NCBI Taxonomy" id="1685480"/>
    <lineage>
        <taxon>Eukaryota</taxon>
        <taxon>Viridiplantae</taxon>
        <taxon>Streptophyta</taxon>
        <taxon>Embryophyta</taxon>
        <taxon>Tracheophyta</taxon>
        <taxon>Spermatophyta</taxon>
        <taxon>Magnoliopsida</taxon>
        <taxon>eudicotyledons</taxon>
        <taxon>Gunneridae</taxon>
        <taxon>Pentapetalae</taxon>
        <taxon>rosids</taxon>
        <taxon>malvids</taxon>
        <taxon>Brassicales</taxon>
        <taxon>Brassicaceae</taxon>
        <taxon>Coluteocarpeae</taxon>
        <taxon>Microthlaspi</taxon>
    </lineage>
</organism>
<evidence type="ECO:0000256" key="2">
    <source>
        <dbReference type="ARBA" id="ARBA00023015"/>
    </source>
</evidence>
<evidence type="ECO:0000259" key="6">
    <source>
        <dbReference type="PROSITE" id="PS50982"/>
    </source>
</evidence>
<name>A0A6D2J2P2_9BRAS</name>
<evidence type="ECO:0000313" key="8">
    <source>
        <dbReference type="Proteomes" id="UP000467841"/>
    </source>
</evidence>
<accession>A0A6D2J2P2</accession>
<protein>
    <recommendedName>
        <fullName evidence="6">MBD domain-containing protein</fullName>
    </recommendedName>
</protein>
<dbReference type="GO" id="GO:0005634">
    <property type="term" value="C:nucleus"/>
    <property type="evidence" value="ECO:0007669"/>
    <property type="project" value="UniProtKB-SubCell"/>
</dbReference>
<evidence type="ECO:0000256" key="3">
    <source>
        <dbReference type="ARBA" id="ARBA00023125"/>
    </source>
</evidence>
<dbReference type="GO" id="GO:0003677">
    <property type="term" value="F:DNA binding"/>
    <property type="evidence" value="ECO:0007669"/>
    <property type="project" value="UniProtKB-KW"/>
</dbReference>